<feature type="transmembrane region" description="Helical" evidence="2">
    <location>
        <begin position="128"/>
        <end position="151"/>
    </location>
</feature>
<keyword evidence="2" id="KW-1133">Transmembrane helix</keyword>
<keyword evidence="2" id="KW-0472">Membrane</keyword>
<organism evidence="3 4">
    <name type="scientific">Penaeus vannamei</name>
    <name type="common">Whiteleg shrimp</name>
    <name type="synonym">Litopenaeus vannamei</name>
    <dbReference type="NCBI Taxonomy" id="6689"/>
    <lineage>
        <taxon>Eukaryota</taxon>
        <taxon>Metazoa</taxon>
        <taxon>Ecdysozoa</taxon>
        <taxon>Arthropoda</taxon>
        <taxon>Crustacea</taxon>
        <taxon>Multicrustacea</taxon>
        <taxon>Malacostraca</taxon>
        <taxon>Eumalacostraca</taxon>
        <taxon>Eucarida</taxon>
        <taxon>Decapoda</taxon>
        <taxon>Dendrobranchiata</taxon>
        <taxon>Penaeoidea</taxon>
        <taxon>Penaeidae</taxon>
        <taxon>Penaeus</taxon>
    </lineage>
</organism>
<dbReference type="Proteomes" id="UP000283509">
    <property type="component" value="Unassembled WGS sequence"/>
</dbReference>
<evidence type="ECO:0000256" key="2">
    <source>
        <dbReference type="SAM" id="Phobius"/>
    </source>
</evidence>
<keyword evidence="2" id="KW-0812">Transmembrane</keyword>
<gene>
    <name evidence="3" type="ORF">C7M84_017586</name>
</gene>
<name>A0A3R7PWY7_PENVA</name>
<feature type="region of interest" description="Disordered" evidence="1">
    <location>
        <begin position="322"/>
        <end position="392"/>
    </location>
</feature>
<evidence type="ECO:0000313" key="3">
    <source>
        <dbReference type="EMBL" id="ROT85308.1"/>
    </source>
</evidence>
<evidence type="ECO:0000313" key="4">
    <source>
        <dbReference type="Proteomes" id="UP000283509"/>
    </source>
</evidence>
<feature type="transmembrane region" description="Helical" evidence="2">
    <location>
        <begin position="89"/>
        <end position="108"/>
    </location>
</feature>
<protein>
    <submittedName>
        <fullName evidence="3">Uncharacterized protein</fullName>
    </submittedName>
</protein>
<feature type="region of interest" description="Disordered" evidence="1">
    <location>
        <begin position="273"/>
        <end position="308"/>
    </location>
</feature>
<dbReference type="AlphaFoldDB" id="A0A3R7PWY7"/>
<feature type="compositionally biased region" description="Pro residues" evidence="1">
    <location>
        <begin position="322"/>
        <end position="347"/>
    </location>
</feature>
<accession>A0A3R7PWY7</accession>
<feature type="compositionally biased region" description="Low complexity" evidence="1">
    <location>
        <begin position="348"/>
        <end position="359"/>
    </location>
</feature>
<proteinExistence type="predicted"/>
<feature type="compositionally biased region" description="Pro residues" evidence="1">
    <location>
        <begin position="360"/>
        <end position="373"/>
    </location>
</feature>
<evidence type="ECO:0000256" key="1">
    <source>
        <dbReference type="SAM" id="MobiDB-lite"/>
    </source>
</evidence>
<reference evidence="3 4" key="2">
    <citation type="submission" date="2019-01" db="EMBL/GenBank/DDBJ databases">
        <title>The decoding of complex shrimp genome reveals the adaptation for benthos swimmer, frequently molting mechanism and breeding impact on genome.</title>
        <authorList>
            <person name="Sun Y."/>
            <person name="Gao Y."/>
            <person name="Yu Y."/>
        </authorList>
    </citation>
    <scope>NUCLEOTIDE SEQUENCE [LARGE SCALE GENOMIC DNA]</scope>
    <source>
        <tissue evidence="3">Muscle</tissue>
    </source>
</reference>
<keyword evidence="4" id="KW-1185">Reference proteome</keyword>
<sequence>MKSRAQRPRLEARASGVRSVTGRESQRIPAITGDCRNRLICESRLQLLNIVPCIPTACRQIECQAGRPIRLWWVWVYLNFRTLNNCLKLYFLSLSSSFLFSLFSQLYASTSPPAYPLHPLLLLLPPPPLLFFFSPPLLIFLPFFLSFSSFIPPVLRSPSFSFLLYPPIPSSPFPFFPHPIPTLPFPTLPFLSPSSHSTHPLILPLPFTTPLHRSILSPYSNPPLHPSFLSHTIPIPPSSHSSSFPSPSFHLFHHPSPLLPPLILLPPLPFHPSPPTPPSPSLQPPPSPYHPFLPFLQPPPSSLSPPPPFPLSNPLLPLTLHPPPSFPSPPPSFPLSNPSFPPPPLSSPSPTSSFPLSIPSFPPPSSPPHPPTPAQQSQKIDDQKLITPRKGS</sequence>
<comment type="caution">
    <text evidence="3">The sequence shown here is derived from an EMBL/GenBank/DDBJ whole genome shotgun (WGS) entry which is preliminary data.</text>
</comment>
<reference evidence="3 4" key="1">
    <citation type="submission" date="2018-04" db="EMBL/GenBank/DDBJ databases">
        <authorList>
            <person name="Zhang X."/>
            <person name="Yuan J."/>
            <person name="Li F."/>
            <person name="Xiang J."/>
        </authorList>
    </citation>
    <scope>NUCLEOTIDE SEQUENCE [LARGE SCALE GENOMIC DNA]</scope>
    <source>
        <tissue evidence="3">Muscle</tissue>
    </source>
</reference>
<feature type="region of interest" description="Disordered" evidence="1">
    <location>
        <begin position="1"/>
        <end position="21"/>
    </location>
</feature>
<dbReference type="EMBL" id="QCYY01000325">
    <property type="protein sequence ID" value="ROT85308.1"/>
    <property type="molecule type" value="Genomic_DNA"/>
</dbReference>